<comment type="caution">
    <text evidence="1">The sequence shown here is derived from an EMBL/GenBank/DDBJ whole genome shotgun (WGS) entry which is preliminary data.</text>
</comment>
<reference evidence="1 2" key="1">
    <citation type="journal article" date="2018" name="Mol. Biol. Evol.">
        <title>Analysis of the draft genome of the red seaweed Gracilariopsis chorda provides insights into genome size evolution in Rhodophyta.</title>
        <authorList>
            <person name="Lee J."/>
            <person name="Yang E.C."/>
            <person name="Graf L."/>
            <person name="Yang J.H."/>
            <person name="Qiu H."/>
            <person name="Zel Zion U."/>
            <person name="Chan C.X."/>
            <person name="Stephens T.G."/>
            <person name="Weber A.P.M."/>
            <person name="Boo G.H."/>
            <person name="Boo S.M."/>
            <person name="Kim K.M."/>
            <person name="Shin Y."/>
            <person name="Jung M."/>
            <person name="Lee S.J."/>
            <person name="Yim H.S."/>
            <person name="Lee J.H."/>
            <person name="Bhattacharya D."/>
            <person name="Yoon H.S."/>
        </authorList>
    </citation>
    <scope>NUCLEOTIDE SEQUENCE [LARGE SCALE GENOMIC DNA]</scope>
    <source>
        <strain evidence="1 2">SKKU-2015</strain>
        <tissue evidence="1">Whole body</tissue>
    </source>
</reference>
<sequence>MCKYTMHLILHLPECVAECGTPVKYSQYWMERYIGWIFSRMNARYMAAASLMTDAKFVKAYKSFYAYSSEEEKDILRNERYELKGWGHKYKVSGNPDLDDILSVSLRSYLIRKYDGLSSLEALSFLETVSEVTLRPRLCFSNGLTAQDAQCASTKLIPGTLNTVTNQLRENWNVACEMFNDGCVEV</sequence>
<name>A0A2V3IKM1_9FLOR</name>
<dbReference type="EMBL" id="NBIV01000156">
    <property type="protein sequence ID" value="PXF42611.1"/>
    <property type="molecule type" value="Genomic_DNA"/>
</dbReference>
<evidence type="ECO:0000313" key="1">
    <source>
        <dbReference type="EMBL" id="PXF42611.1"/>
    </source>
</evidence>
<protein>
    <recommendedName>
        <fullName evidence="3">DUF4218 domain-containing protein</fullName>
    </recommendedName>
</protein>
<evidence type="ECO:0008006" key="3">
    <source>
        <dbReference type="Google" id="ProtNLM"/>
    </source>
</evidence>
<dbReference type="Proteomes" id="UP000247409">
    <property type="component" value="Unassembled WGS sequence"/>
</dbReference>
<evidence type="ECO:0000313" key="2">
    <source>
        <dbReference type="Proteomes" id="UP000247409"/>
    </source>
</evidence>
<dbReference type="STRING" id="448386.A0A2V3IKM1"/>
<keyword evidence="2" id="KW-1185">Reference proteome</keyword>
<dbReference type="AlphaFoldDB" id="A0A2V3IKM1"/>
<proteinExistence type="predicted"/>
<gene>
    <name evidence="1" type="ORF">BWQ96_07661</name>
</gene>
<accession>A0A2V3IKM1</accession>
<organism evidence="1 2">
    <name type="scientific">Gracilariopsis chorda</name>
    <dbReference type="NCBI Taxonomy" id="448386"/>
    <lineage>
        <taxon>Eukaryota</taxon>
        <taxon>Rhodophyta</taxon>
        <taxon>Florideophyceae</taxon>
        <taxon>Rhodymeniophycidae</taxon>
        <taxon>Gracilariales</taxon>
        <taxon>Gracilariaceae</taxon>
        <taxon>Gracilariopsis</taxon>
    </lineage>
</organism>